<feature type="domain" description="PAC" evidence="16">
    <location>
        <begin position="1213"/>
        <end position="1266"/>
    </location>
</feature>
<evidence type="ECO:0000313" key="18">
    <source>
        <dbReference type="Proteomes" id="UP000432089"/>
    </source>
</evidence>
<gene>
    <name evidence="17" type="ORF">F6X38_21545</name>
</gene>
<proteinExistence type="predicted"/>
<dbReference type="InterPro" id="IPR013655">
    <property type="entry name" value="PAS_fold_3"/>
</dbReference>
<dbReference type="Pfam" id="PF08447">
    <property type="entry name" value="PAS_3"/>
    <property type="match status" value="3"/>
</dbReference>
<dbReference type="InterPro" id="IPR029016">
    <property type="entry name" value="GAF-like_dom_sf"/>
</dbReference>
<keyword evidence="13" id="KW-0157">Chromophore</keyword>
<dbReference type="GO" id="GO:0009881">
    <property type="term" value="F:photoreceptor activity"/>
    <property type="evidence" value="ECO:0007669"/>
    <property type="project" value="UniProtKB-KW"/>
</dbReference>
<dbReference type="InterPro" id="IPR000014">
    <property type="entry name" value="PAS"/>
</dbReference>
<evidence type="ECO:0000256" key="6">
    <source>
        <dbReference type="ARBA" id="ARBA00022606"/>
    </source>
</evidence>
<dbReference type="Pfam" id="PF08448">
    <property type="entry name" value="PAS_4"/>
    <property type="match status" value="1"/>
</dbReference>
<keyword evidence="8" id="KW-0288">FMN</keyword>
<feature type="domain" description="PAC" evidence="16">
    <location>
        <begin position="955"/>
        <end position="1008"/>
    </location>
</feature>
<keyword evidence="18" id="KW-1185">Reference proteome</keyword>
<evidence type="ECO:0000256" key="4">
    <source>
        <dbReference type="ARBA" id="ARBA00022543"/>
    </source>
</evidence>
<sequence>MTGSASGMPFPRASGEMAERIRALDWAQTPLGPIEGWTDRVRAAVETMLASPMLATLAVGPERLFLYNDAAARHYGNRHPDVLGRPLAQAFAHEFAAVAPFYDRVFAGESLHVPAQPLDPSMSGTAEVFDAYLTPVRNADGDVIAAAMTGFAIGERLRAETALRASEEKYRTLFASIDEGFAVVEVILDGTGKPVDLLHLEANAAYERHTGLHGIVGKRSLEIIPEGGPWLDFYGQVALTGQAARNESYLAPPVDRWIAAYASRIGGEGSLKVAIVFNDVTEQKRAEATLRESEERQAFLLELGDTLRPLRDAIEIQNAAVRLMGERLAVSRAGYYEVEADQNEFFLTARWEREAVPLPDRMLLTDFGDEIRAGYRAGRTMVARDTERDAASDGNLAAVRAIRVRAWIGVPLVKDGRWVAAVGVHSSVPRDWTPAEIRLVEEVGERTWAAAERACAEAALRDNEERFRAFVTASSDVVYRMGPDWTEMRRLDGRGILSDTVEPSGNWLDRYIHPDDHSTVRAAIGKAIDTKSTFEQEHRVIRTDGSLGWTLSRAVPILDGDGGIVEWLGSASDVTERKLARQAQRESEALRRVALAGGGMGTWRWDLANRLVWGDAKFLALWGFPPSEEAHPLSLFTERMSPEGAAEMQVIVNRAIDAGEEFDGPLEIVAGPTAGRWIRWRGRGDGEAPTVLYGVTFDVTAQRRADAALRDSEARQAFLLELSDVLRPLADPTEIQGAAMRVLGGHLNASRVFYVVVDGDGDTADILSDYTDGVSSRVGRYSLSAFSTYAVGEWRAGRFASSDDVNVDPRYDEAERRAYASVSTRAGFGIPLIKQGRLVALLGVNQSSPRHWSDYDIDLAGEVAERTWAALERARAEAALGESERRFRTLAETAPAFIWFNDEAGANAFVNQAFLDYTGRSAEQIAGEGWHGLVHPDQEQPYVESYLEAVRTRAPWYGRNLIRRADGAWHWFDNYARPLFRGDGGYRGHVGVTIDVDDKVRAEEALRESEERYRTMFETMDEGYLLADVVFDGAGRAVDIAYVEANPAAIRMVGSDLTGHRLRDVADYEEYWYEIWGRVAVTGEAASLERYAAPDGIWYEFHVFKTEPENADSRRVAVLFKDVTRRRLAEEGLKQSEERLRGFGEASTDVLWIRDVETLGWTYLTPAFEAIYGLPRDEAFAGNNFRNWTDLIVPEDRQHAVDMIGRVRDGESVTFEYRVQRPSDGAIRWLRNTDFPIRDAQGRVTAIGGVGHDATEEKEAEEALRESEAQLQVMVAELHHRTRNLIGIVGMIMRQIVASSDSLADFRVRFTERLEALSRVQGLFSRKRDERIHIGDIVRIELDALGADLEGDRVAIEGEAIALRKSAVQTLSLAVHELATNARKYGALRGDEGRLAVRWEEYADEGGKRRMRFAWTETGISVTVGETRGPLHEGGYGRTLIEEALPYTLKAKTTYTLGADRLDCTIDMPLDA</sequence>
<keyword evidence="7" id="KW-0285">Flavoprotein</keyword>
<comment type="caution">
    <text evidence="17">The sequence shown here is derived from an EMBL/GenBank/DDBJ whole genome shotgun (WGS) entry which is preliminary data.</text>
</comment>
<evidence type="ECO:0000256" key="12">
    <source>
        <dbReference type="ARBA" id="ARBA00022840"/>
    </source>
</evidence>
<organism evidence="17 18">
    <name type="scientific">Plantimonas leprariae</name>
    <dbReference type="NCBI Taxonomy" id="2615207"/>
    <lineage>
        <taxon>Bacteria</taxon>
        <taxon>Pseudomonadati</taxon>
        <taxon>Pseudomonadota</taxon>
        <taxon>Alphaproteobacteria</taxon>
        <taxon>Hyphomicrobiales</taxon>
        <taxon>Aurantimonadaceae</taxon>
        <taxon>Plantimonas</taxon>
    </lineage>
</organism>
<dbReference type="Pfam" id="PF13188">
    <property type="entry name" value="PAS_8"/>
    <property type="match status" value="1"/>
</dbReference>
<dbReference type="InterPro" id="IPR013656">
    <property type="entry name" value="PAS_4"/>
</dbReference>
<dbReference type="Gene3D" id="3.30.565.10">
    <property type="entry name" value="Histidine kinase-like ATPase, C-terminal domain"/>
    <property type="match status" value="1"/>
</dbReference>
<dbReference type="Proteomes" id="UP000432089">
    <property type="component" value="Unassembled WGS sequence"/>
</dbReference>
<dbReference type="InterPro" id="IPR000700">
    <property type="entry name" value="PAS-assoc_C"/>
</dbReference>
<feature type="domain" description="PAC" evidence="16">
    <location>
        <begin position="534"/>
        <end position="586"/>
    </location>
</feature>
<keyword evidence="4" id="KW-0600">Photoreceptor protein</keyword>
<dbReference type="InterPro" id="IPR011102">
    <property type="entry name" value="Sig_transdc_His_kinase_HWE"/>
</dbReference>
<comment type="catalytic activity">
    <reaction evidence="1">
        <text>ATP + protein L-histidine = ADP + protein N-phospho-L-histidine.</text>
        <dbReference type="EC" id="2.7.13.3"/>
    </reaction>
</comment>
<evidence type="ECO:0000256" key="2">
    <source>
        <dbReference type="ARBA" id="ARBA00012438"/>
    </source>
</evidence>
<evidence type="ECO:0000256" key="13">
    <source>
        <dbReference type="ARBA" id="ARBA00022991"/>
    </source>
</evidence>
<accession>A0A7V7PKF1</accession>
<feature type="domain" description="PAS" evidence="15">
    <location>
        <begin position="1136"/>
        <end position="1211"/>
    </location>
</feature>
<dbReference type="PANTHER" id="PTHR43304:SF1">
    <property type="entry name" value="PAC DOMAIN-CONTAINING PROTEIN"/>
    <property type="match status" value="1"/>
</dbReference>
<protein>
    <recommendedName>
        <fullName evidence="3">Blue-light-activated histidine kinase</fullName>
        <ecNumber evidence="2">2.7.13.3</ecNumber>
    </recommendedName>
</protein>
<dbReference type="Gene3D" id="3.30.450.40">
    <property type="match status" value="2"/>
</dbReference>
<keyword evidence="14" id="KW-0675">Receptor</keyword>
<keyword evidence="10" id="KW-0547">Nucleotide-binding</keyword>
<dbReference type="PANTHER" id="PTHR43304">
    <property type="entry name" value="PHYTOCHROME-LIKE PROTEIN CPH1"/>
    <property type="match status" value="1"/>
</dbReference>
<evidence type="ECO:0000259" key="15">
    <source>
        <dbReference type="PROSITE" id="PS50112"/>
    </source>
</evidence>
<evidence type="ECO:0000256" key="11">
    <source>
        <dbReference type="ARBA" id="ARBA00022777"/>
    </source>
</evidence>
<evidence type="ECO:0000256" key="10">
    <source>
        <dbReference type="ARBA" id="ARBA00022741"/>
    </source>
</evidence>
<dbReference type="EC" id="2.7.13.3" evidence="2"/>
<dbReference type="CDD" id="cd00130">
    <property type="entry name" value="PAS"/>
    <property type="match status" value="3"/>
</dbReference>
<dbReference type="SMART" id="SM00065">
    <property type="entry name" value="GAF"/>
    <property type="match status" value="2"/>
</dbReference>
<dbReference type="PROSITE" id="PS50112">
    <property type="entry name" value="PAS"/>
    <property type="match status" value="2"/>
</dbReference>
<keyword evidence="12" id="KW-0067">ATP-binding</keyword>
<feature type="domain" description="PAS" evidence="15">
    <location>
        <begin position="883"/>
        <end position="953"/>
    </location>
</feature>
<dbReference type="PROSITE" id="PS50113">
    <property type="entry name" value="PAC"/>
    <property type="match status" value="3"/>
</dbReference>
<keyword evidence="6" id="KW-0716">Sensory transduction</keyword>
<keyword evidence="9" id="KW-0808">Transferase</keyword>
<keyword evidence="11" id="KW-0418">Kinase</keyword>
<dbReference type="SUPFAM" id="SSF55781">
    <property type="entry name" value="GAF domain-like"/>
    <property type="match status" value="2"/>
</dbReference>
<evidence type="ECO:0000256" key="5">
    <source>
        <dbReference type="ARBA" id="ARBA00022553"/>
    </source>
</evidence>
<reference evidence="17 18" key="1">
    <citation type="submission" date="2019-09" db="EMBL/GenBank/DDBJ databases">
        <title>YIM 132180 draft genome.</title>
        <authorList>
            <person name="Zhang K."/>
        </authorList>
    </citation>
    <scope>NUCLEOTIDE SEQUENCE [LARGE SCALE GENOMIC DNA]</scope>
    <source>
        <strain evidence="17 18">YIM 132180</strain>
    </source>
</reference>
<dbReference type="InterPro" id="IPR035965">
    <property type="entry name" value="PAS-like_dom_sf"/>
</dbReference>
<dbReference type="InterPro" id="IPR036890">
    <property type="entry name" value="HATPase_C_sf"/>
</dbReference>
<evidence type="ECO:0000256" key="3">
    <source>
        <dbReference type="ARBA" id="ARBA00021740"/>
    </source>
</evidence>
<evidence type="ECO:0000256" key="9">
    <source>
        <dbReference type="ARBA" id="ARBA00022679"/>
    </source>
</evidence>
<dbReference type="SMART" id="SM00086">
    <property type="entry name" value="PAC"/>
    <property type="match status" value="3"/>
</dbReference>
<dbReference type="GO" id="GO:0004673">
    <property type="term" value="F:protein histidine kinase activity"/>
    <property type="evidence" value="ECO:0007669"/>
    <property type="project" value="UniProtKB-EC"/>
</dbReference>
<evidence type="ECO:0000256" key="8">
    <source>
        <dbReference type="ARBA" id="ARBA00022643"/>
    </source>
</evidence>
<dbReference type="Pfam" id="PF01590">
    <property type="entry name" value="GAF"/>
    <property type="match status" value="2"/>
</dbReference>
<dbReference type="InterPro" id="IPR003018">
    <property type="entry name" value="GAF"/>
</dbReference>
<dbReference type="RefSeq" id="WP_150973495.1">
    <property type="nucleotide sequence ID" value="NZ_VZDO01000024.1"/>
</dbReference>
<evidence type="ECO:0000256" key="7">
    <source>
        <dbReference type="ARBA" id="ARBA00022630"/>
    </source>
</evidence>
<dbReference type="SMART" id="SM00911">
    <property type="entry name" value="HWE_HK"/>
    <property type="match status" value="1"/>
</dbReference>
<dbReference type="Gene3D" id="3.30.450.20">
    <property type="entry name" value="PAS domain"/>
    <property type="match status" value="7"/>
</dbReference>
<dbReference type="GO" id="GO:0005524">
    <property type="term" value="F:ATP binding"/>
    <property type="evidence" value="ECO:0007669"/>
    <property type="project" value="UniProtKB-KW"/>
</dbReference>
<evidence type="ECO:0000256" key="14">
    <source>
        <dbReference type="ARBA" id="ARBA00023170"/>
    </source>
</evidence>
<dbReference type="EMBL" id="VZDO01000024">
    <property type="protein sequence ID" value="KAB0676293.1"/>
    <property type="molecule type" value="Genomic_DNA"/>
</dbReference>
<dbReference type="SMART" id="SM00091">
    <property type="entry name" value="PAS"/>
    <property type="match status" value="4"/>
</dbReference>
<evidence type="ECO:0000313" key="17">
    <source>
        <dbReference type="EMBL" id="KAB0676293.1"/>
    </source>
</evidence>
<dbReference type="InterPro" id="IPR001610">
    <property type="entry name" value="PAC"/>
</dbReference>
<evidence type="ECO:0000259" key="16">
    <source>
        <dbReference type="PROSITE" id="PS50113"/>
    </source>
</evidence>
<keyword evidence="5" id="KW-0597">Phosphoprotein</keyword>
<dbReference type="Pfam" id="PF07536">
    <property type="entry name" value="HWE_HK"/>
    <property type="match status" value="1"/>
</dbReference>
<dbReference type="SUPFAM" id="SSF55785">
    <property type="entry name" value="PYP-like sensor domain (PAS domain)"/>
    <property type="match status" value="6"/>
</dbReference>
<dbReference type="NCBIfam" id="TIGR00229">
    <property type="entry name" value="sensory_box"/>
    <property type="match status" value="3"/>
</dbReference>
<dbReference type="InterPro" id="IPR052162">
    <property type="entry name" value="Sensor_kinase/Photoreceptor"/>
</dbReference>
<evidence type="ECO:0000256" key="1">
    <source>
        <dbReference type="ARBA" id="ARBA00000085"/>
    </source>
</evidence>
<name>A0A7V7PKF1_9HYPH</name>